<dbReference type="PANTHER" id="PTHR24171">
    <property type="entry name" value="ANKYRIN REPEAT DOMAIN-CONTAINING PROTEIN 39-RELATED"/>
    <property type="match status" value="1"/>
</dbReference>
<dbReference type="PANTHER" id="PTHR24171:SF8">
    <property type="entry name" value="BRCA1-ASSOCIATED RING DOMAIN PROTEIN 1"/>
    <property type="match status" value="1"/>
</dbReference>
<dbReference type="GO" id="GO:0004842">
    <property type="term" value="F:ubiquitin-protein transferase activity"/>
    <property type="evidence" value="ECO:0007669"/>
    <property type="project" value="TreeGrafter"/>
</dbReference>
<evidence type="ECO:0000313" key="4">
    <source>
        <dbReference type="EMBL" id="MBZ0155444.1"/>
    </source>
</evidence>
<dbReference type="PRINTS" id="PR01415">
    <property type="entry name" value="ANKYRIN"/>
</dbReference>
<accession>A0A953J982</accession>
<name>A0A953J982_9BACT</name>
<keyword evidence="2 3" id="KW-0040">ANK repeat</keyword>
<reference evidence="4" key="2">
    <citation type="submission" date="2021-08" db="EMBL/GenBank/DDBJ databases">
        <authorList>
            <person name="Dalcin Martins P."/>
        </authorList>
    </citation>
    <scope>NUCLEOTIDE SEQUENCE</scope>
    <source>
        <strain evidence="4">MAG_39</strain>
    </source>
</reference>
<protein>
    <submittedName>
        <fullName evidence="4">Ankyrin repeat domain-containing protein</fullName>
    </submittedName>
</protein>
<dbReference type="SMART" id="SM00248">
    <property type="entry name" value="ANK"/>
    <property type="match status" value="3"/>
</dbReference>
<gene>
    <name evidence="4" type="ORF">K8I29_04410</name>
</gene>
<dbReference type="PROSITE" id="PS50297">
    <property type="entry name" value="ANK_REP_REGION"/>
    <property type="match status" value="2"/>
</dbReference>
<keyword evidence="1" id="KW-0677">Repeat</keyword>
<feature type="repeat" description="ANK" evidence="3">
    <location>
        <begin position="69"/>
        <end position="101"/>
    </location>
</feature>
<evidence type="ECO:0000256" key="2">
    <source>
        <dbReference type="ARBA" id="ARBA00023043"/>
    </source>
</evidence>
<dbReference type="InterPro" id="IPR002110">
    <property type="entry name" value="Ankyrin_rpt"/>
</dbReference>
<dbReference type="EMBL" id="JAIOIV010000033">
    <property type="protein sequence ID" value="MBZ0155444.1"/>
    <property type="molecule type" value="Genomic_DNA"/>
</dbReference>
<dbReference type="AlphaFoldDB" id="A0A953J982"/>
<feature type="repeat" description="ANK" evidence="3">
    <location>
        <begin position="36"/>
        <end position="68"/>
    </location>
</feature>
<dbReference type="GO" id="GO:0085020">
    <property type="term" value="P:protein K6-linked ubiquitination"/>
    <property type="evidence" value="ECO:0007669"/>
    <property type="project" value="TreeGrafter"/>
</dbReference>
<evidence type="ECO:0000313" key="5">
    <source>
        <dbReference type="Proteomes" id="UP000705867"/>
    </source>
</evidence>
<sequence length="148" mass="16309">MEKTEFLKAAGKGDYTVVHKMLAQGIDADTHEEGGRGRTAMMRACRHGHTDIVRLLLEKGADVNKQDAFGDTALTYAACNGYMDIVKLLLEHGAGTEIRNNAGRTVLEEVGAELLCGPSLTDEELSEAQKQYWDIITMCRQHTRQQGT</sequence>
<evidence type="ECO:0000256" key="3">
    <source>
        <dbReference type="PROSITE-ProRule" id="PRU00023"/>
    </source>
</evidence>
<evidence type="ECO:0000256" key="1">
    <source>
        <dbReference type="ARBA" id="ARBA00022737"/>
    </source>
</evidence>
<dbReference type="PROSITE" id="PS50088">
    <property type="entry name" value="ANK_REPEAT"/>
    <property type="match status" value="2"/>
</dbReference>
<comment type="caution">
    <text evidence="4">The sequence shown here is derived from an EMBL/GenBank/DDBJ whole genome shotgun (WGS) entry which is preliminary data.</text>
</comment>
<reference evidence="4" key="1">
    <citation type="journal article" date="2021" name="bioRxiv">
        <title>Unraveling nitrogen, sulfur and carbon metabolic pathways and microbial community transcriptional responses to substrate deprivation and toxicity stresses in a bioreactor mimicking anoxic brackish coastal sediment conditions.</title>
        <authorList>
            <person name="Martins P.D."/>
            <person name="Echeveste M.J."/>
            <person name="Arshad A."/>
            <person name="Kurth J."/>
            <person name="Ouboter H."/>
            <person name="Jetten M.S.M."/>
            <person name="Welte C.U."/>
        </authorList>
    </citation>
    <scope>NUCLEOTIDE SEQUENCE</scope>
    <source>
        <strain evidence="4">MAG_39</strain>
    </source>
</reference>
<dbReference type="InterPro" id="IPR036770">
    <property type="entry name" value="Ankyrin_rpt-contain_sf"/>
</dbReference>
<dbReference type="SUPFAM" id="SSF48403">
    <property type="entry name" value="Ankyrin repeat"/>
    <property type="match status" value="1"/>
</dbReference>
<dbReference type="Gene3D" id="1.25.40.20">
    <property type="entry name" value="Ankyrin repeat-containing domain"/>
    <property type="match status" value="1"/>
</dbReference>
<proteinExistence type="predicted"/>
<dbReference type="Proteomes" id="UP000705867">
    <property type="component" value="Unassembled WGS sequence"/>
</dbReference>
<organism evidence="4 5">
    <name type="scientific">Candidatus Nitrobium versatile</name>
    <dbReference type="NCBI Taxonomy" id="2884831"/>
    <lineage>
        <taxon>Bacteria</taxon>
        <taxon>Pseudomonadati</taxon>
        <taxon>Nitrospirota</taxon>
        <taxon>Nitrospiria</taxon>
        <taxon>Nitrospirales</taxon>
        <taxon>Nitrospiraceae</taxon>
        <taxon>Candidatus Nitrobium</taxon>
    </lineage>
</organism>
<dbReference type="Pfam" id="PF12796">
    <property type="entry name" value="Ank_2"/>
    <property type="match status" value="1"/>
</dbReference>